<evidence type="ECO:0000313" key="9">
    <source>
        <dbReference type="EMBL" id="MCW7753808.1"/>
    </source>
</evidence>
<dbReference type="SUPFAM" id="SSF103088">
    <property type="entry name" value="OmpA-like"/>
    <property type="match status" value="1"/>
</dbReference>
<evidence type="ECO:0000259" key="8">
    <source>
        <dbReference type="PROSITE" id="PS51123"/>
    </source>
</evidence>
<comment type="subcellular location">
    <subcellularLocation>
        <location evidence="1">Cell membrane</location>
        <topology evidence="1">Single-pass membrane protein</topology>
    </subcellularLocation>
</comment>
<evidence type="ECO:0000256" key="4">
    <source>
        <dbReference type="ARBA" id="ARBA00022692"/>
    </source>
</evidence>
<accession>A0ABT3N8N6</accession>
<dbReference type="Pfam" id="PF00691">
    <property type="entry name" value="OmpA"/>
    <property type="match status" value="1"/>
</dbReference>
<dbReference type="Gene3D" id="3.30.1330.60">
    <property type="entry name" value="OmpA-like domain"/>
    <property type="match status" value="1"/>
</dbReference>
<name>A0ABT3N8N6_9BACT</name>
<dbReference type="InterPro" id="IPR025713">
    <property type="entry name" value="MotB-like_N_dom"/>
</dbReference>
<dbReference type="InterPro" id="IPR050330">
    <property type="entry name" value="Bact_OuterMem_StrucFunc"/>
</dbReference>
<reference evidence="9 10" key="1">
    <citation type="submission" date="2022-11" db="EMBL/GenBank/DDBJ databases">
        <title>Desulfobotulus tamanensis H1 sp. nov. - anaerobic, alkaliphilic, sulphate reducing bacterium isolated from terrestrial mud volcano.</title>
        <authorList>
            <person name="Frolova A."/>
            <person name="Merkel A.Y."/>
            <person name="Slobodkin A.I."/>
        </authorList>
    </citation>
    <scope>NUCLEOTIDE SEQUENCE [LARGE SCALE GENOMIC DNA]</scope>
    <source>
        <strain evidence="9 10">H1</strain>
    </source>
</reference>
<comment type="similarity">
    <text evidence="2">Belongs to the MotB family.</text>
</comment>
<evidence type="ECO:0000256" key="5">
    <source>
        <dbReference type="ARBA" id="ARBA00022989"/>
    </source>
</evidence>
<comment type="caution">
    <text evidence="9">The sequence shown here is derived from an EMBL/GenBank/DDBJ whole genome shotgun (WGS) entry which is preliminary data.</text>
</comment>
<keyword evidence="4" id="KW-0812">Transmembrane</keyword>
<dbReference type="PROSITE" id="PS51123">
    <property type="entry name" value="OMPA_2"/>
    <property type="match status" value="1"/>
</dbReference>
<keyword evidence="10" id="KW-1185">Reference proteome</keyword>
<dbReference type="InterPro" id="IPR036737">
    <property type="entry name" value="OmpA-like_sf"/>
</dbReference>
<organism evidence="9 10">
    <name type="scientific">Desulfobotulus pelophilus</name>
    <dbReference type="NCBI Taxonomy" id="2823377"/>
    <lineage>
        <taxon>Bacteria</taxon>
        <taxon>Pseudomonadati</taxon>
        <taxon>Thermodesulfobacteriota</taxon>
        <taxon>Desulfobacteria</taxon>
        <taxon>Desulfobacterales</taxon>
        <taxon>Desulfobacteraceae</taxon>
        <taxon>Desulfobotulus</taxon>
    </lineage>
</organism>
<feature type="domain" description="OmpA-like" evidence="8">
    <location>
        <begin position="96"/>
        <end position="213"/>
    </location>
</feature>
<keyword evidence="5" id="KW-1133">Transmembrane helix</keyword>
<evidence type="ECO:0000256" key="6">
    <source>
        <dbReference type="ARBA" id="ARBA00023136"/>
    </source>
</evidence>
<dbReference type="EMBL" id="JAPFPW010000007">
    <property type="protein sequence ID" value="MCW7753808.1"/>
    <property type="molecule type" value="Genomic_DNA"/>
</dbReference>
<dbReference type="InterPro" id="IPR006665">
    <property type="entry name" value="OmpA-like"/>
</dbReference>
<gene>
    <name evidence="9" type="ORF">OOT00_07415</name>
</gene>
<evidence type="ECO:0000256" key="3">
    <source>
        <dbReference type="ARBA" id="ARBA00022475"/>
    </source>
</evidence>
<keyword evidence="3" id="KW-1003">Cell membrane</keyword>
<evidence type="ECO:0000313" key="10">
    <source>
        <dbReference type="Proteomes" id="UP001209681"/>
    </source>
</evidence>
<keyword evidence="6 7" id="KW-0472">Membrane</keyword>
<evidence type="ECO:0000256" key="2">
    <source>
        <dbReference type="ARBA" id="ARBA00008914"/>
    </source>
</evidence>
<sequence length="216" mass="24177">MIIPLKKKTGKKPETAWMQTFADMLLLLLTFFVMLYAMKALEAERLQEGFSFFVQERSYEAPEGDRLAGALSLRLRRELARLPAGVAEKLHVDTSQEHLRLRLESDGLFEVGLFRLRPEAALLLQAVSDVLAPLHVPVMVQGFPDSGMMEDSGRKLALQRAGAVRNYLVALAGMDADRLGIAAESVDVHLFPEAGSRERAWNRRVSFLILEDGDVR</sequence>
<proteinExistence type="inferred from homology"/>
<dbReference type="Pfam" id="PF13677">
    <property type="entry name" value="MotB_plug"/>
    <property type="match status" value="1"/>
</dbReference>
<dbReference type="PANTHER" id="PTHR30329:SF21">
    <property type="entry name" value="LIPOPROTEIN YIAD-RELATED"/>
    <property type="match status" value="1"/>
</dbReference>
<dbReference type="RefSeq" id="WP_265424678.1">
    <property type="nucleotide sequence ID" value="NZ_JAPFPW010000007.1"/>
</dbReference>
<evidence type="ECO:0000256" key="7">
    <source>
        <dbReference type="PROSITE-ProRule" id="PRU00473"/>
    </source>
</evidence>
<dbReference type="PANTHER" id="PTHR30329">
    <property type="entry name" value="STATOR ELEMENT OF FLAGELLAR MOTOR COMPLEX"/>
    <property type="match status" value="1"/>
</dbReference>
<evidence type="ECO:0000256" key="1">
    <source>
        <dbReference type="ARBA" id="ARBA00004162"/>
    </source>
</evidence>
<protein>
    <submittedName>
        <fullName evidence="9">OmpA family protein</fullName>
    </submittedName>
</protein>
<dbReference type="Proteomes" id="UP001209681">
    <property type="component" value="Unassembled WGS sequence"/>
</dbReference>